<dbReference type="OrthoDB" id="6417226at2759"/>
<name>A0A9J6FHY2_HAELO</name>
<dbReference type="Proteomes" id="UP000821853">
    <property type="component" value="Chromosome 1"/>
</dbReference>
<accession>A0A9J6FHY2</accession>
<feature type="region of interest" description="Disordered" evidence="1">
    <location>
        <begin position="24"/>
        <end position="62"/>
    </location>
</feature>
<reference evidence="2 3" key="1">
    <citation type="journal article" date="2020" name="Cell">
        <title>Large-Scale Comparative Analyses of Tick Genomes Elucidate Their Genetic Diversity and Vector Capacities.</title>
        <authorList>
            <consortium name="Tick Genome and Microbiome Consortium (TIGMIC)"/>
            <person name="Jia N."/>
            <person name="Wang J."/>
            <person name="Shi W."/>
            <person name="Du L."/>
            <person name="Sun Y."/>
            <person name="Zhan W."/>
            <person name="Jiang J.F."/>
            <person name="Wang Q."/>
            <person name="Zhang B."/>
            <person name="Ji P."/>
            <person name="Bell-Sakyi L."/>
            <person name="Cui X.M."/>
            <person name="Yuan T.T."/>
            <person name="Jiang B.G."/>
            <person name="Yang W.F."/>
            <person name="Lam T.T."/>
            <person name="Chang Q.C."/>
            <person name="Ding S.J."/>
            <person name="Wang X.J."/>
            <person name="Zhu J.G."/>
            <person name="Ruan X.D."/>
            <person name="Zhao L."/>
            <person name="Wei J.T."/>
            <person name="Ye R.Z."/>
            <person name="Que T.C."/>
            <person name="Du C.H."/>
            <person name="Zhou Y.H."/>
            <person name="Cheng J.X."/>
            <person name="Dai P.F."/>
            <person name="Guo W.B."/>
            <person name="Han X.H."/>
            <person name="Huang E.J."/>
            <person name="Li L.F."/>
            <person name="Wei W."/>
            <person name="Gao Y.C."/>
            <person name="Liu J.Z."/>
            <person name="Shao H.Z."/>
            <person name="Wang X."/>
            <person name="Wang C.C."/>
            <person name="Yang T.C."/>
            <person name="Huo Q.B."/>
            <person name="Li W."/>
            <person name="Chen H.Y."/>
            <person name="Chen S.E."/>
            <person name="Zhou L.G."/>
            <person name="Ni X.B."/>
            <person name="Tian J.H."/>
            <person name="Sheng Y."/>
            <person name="Liu T."/>
            <person name="Pan Y.S."/>
            <person name="Xia L.Y."/>
            <person name="Li J."/>
            <person name="Zhao F."/>
            <person name="Cao W.C."/>
        </authorList>
    </citation>
    <scope>NUCLEOTIDE SEQUENCE [LARGE SCALE GENOMIC DNA]</scope>
    <source>
        <strain evidence="2">HaeL-2018</strain>
    </source>
</reference>
<organism evidence="2 3">
    <name type="scientific">Haemaphysalis longicornis</name>
    <name type="common">Bush tick</name>
    <dbReference type="NCBI Taxonomy" id="44386"/>
    <lineage>
        <taxon>Eukaryota</taxon>
        <taxon>Metazoa</taxon>
        <taxon>Ecdysozoa</taxon>
        <taxon>Arthropoda</taxon>
        <taxon>Chelicerata</taxon>
        <taxon>Arachnida</taxon>
        <taxon>Acari</taxon>
        <taxon>Parasitiformes</taxon>
        <taxon>Ixodida</taxon>
        <taxon>Ixodoidea</taxon>
        <taxon>Ixodidae</taxon>
        <taxon>Haemaphysalinae</taxon>
        <taxon>Haemaphysalis</taxon>
    </lineage>
</organism>
<comment type="caution">
    <text evidence="2">The sequence shown here is derived from an EMBL/GenBank/DDBJ whole genome shotgun (WGS) entry which is preliminary data.</text>
</comment>
<dbReference type="EMBL" id="JABSTR010000001">
    <property type="protein sequence ID" value="KAH9362658.1"/>
    <property type="molecule type" value="Genomic_DNA"/>
</dbReference>
<gene>
    <name evidence="2" type="ORF">HPB48_001245</name>
</gene>
<proteinExistence type="predicted"/>
<dbReference type="VEuPathDB" id="VectorBase:HLOH_044553"/>
<feature type="compositionally biased region" description="Pro residues" evidence="1">
    <location>
        <begin position="50"/>
        <end position="59"/>
    </location>
</feature>
<keyword evidence="3" id="KW-1185">Reference proteome</keyword>
<evidence type="ECO:0000313" key="3">
    <source>
        <dbReference type="Proteomes" id="UP000821853"/>
    </source>
</evidence>
<dbReference type="AlphaFoldDB" id="A0A9J6FHY2"/>
<protein>
    <submittedName>
        <fullName evidence="2">Uncharacterized protein</fullName>
    </submittedName>
</protein>
<evidence type="ECO:0000313" key="2">
    <source>
        <dbReference type="EMBL" id="KAH9362658.1"/>
    </source>
</evidence>
<sequence>MQDHLFSKRHIDALRNHIDNIKKMTDDGAPERAADAEKAPSLVGTSYDPASPPPPPPAIYPHIVFIRSPEPPTSS</sequence>
<evidence type="ECO:0000256" key="1">
    <source>
        <dbReference type="SAM" id="MobiDB-lite"/>
    </source>
</evidence>
<feature type="compositionally biased region" description="Basic and acidic residues" evidence="1">
    <location>
        <begin position="24"/>
        <end position="38"/>
    </location>
</feature>